<dbReference type="Pfam" id="PF03637">
    <property type="entry name" value="Mob1_phocein"/>
    <property type="match status" value="1"/>
</dbReference>
<feature type="binding site" evidence="1">
    <location>
        <position position="171"/>
    </location>
    <ligand>
        <name>Zn(2+)</name>
        <dbReference type="ChEBI" id="CHEBI:29105"/>
    </ligand>
</feature>
<evidence type="ECO:0000256" key="2">
    <source>
        <dbReference type="SAM" id="MobiDB-lite"/>
    </source>
</evidence>
<name>A0AAN8Q585_PATCE</name>
<reference evidence="3 4" key="1">
    <citation type="submission" date="2024-01" db="EMBL/GenBank/DDBJ databases">
        <title>The genome of the rayed Mediterranean limpet Patella caerulea (Linnaeus, 1758).</title>
        <authorList>
            <person name="Anh-Thu Weber A."/>
            <person name="Halstead-Nussloch G."/>
        </authorList>
    </citation>
    <scope>NUCLEOTIDE SEQUENCE [LARGE SCALE GENOMIC DNA]</scope>
    <source>
        <strain evidence="3">AATW-2023a</strain>
        <tissue evidence="3">Whole specimen</tissue>
    </source>
</reference>
<organism evidence="3 4">
    <name type="scientific">Patella caerulea</name>
    <name type="common">Rayed Mediterranean limpet</name>
    <dbReference type="NCBI Taxonomy" id="87958"/>
    <lineage>
        <taxon>Eukaryota</taxon>
        <taxon>Metazoa</taxon>
        <taxon>Spiralia</taxon>
        <taxon>Lophotrochozoa</taxon>
        <taxon>Mollusca</taxon>
        <taxon>Gastropoda</taxon>
        <taxon>Patellogastropoda</taxon>
        <taxon>Patelloidea</taxon>
        <taxon>Patellidae</taxon>
        <taxon>Patella</taxon>
    </lineage>
</organism>
<feature type="binding site" evidence="1">
    <location>
        <position position="166"/>
    </location>
    <ligand>
        <name>Zn(2+)</name>
        <dbReference type="ChEBI" id="CHEBI:29105"/>
    </ligand>
</feature>
<dbReference type="SUPFAM" id="SSF101152">
    <property type="entry name" value="Mob1/phocein"/>
    <property type="match status" value="1"/>
</dbReference>
<dbReference type="SMART" id="SM01388">
    <property type="entry name" value="Mob1_phocein"/>
    <property type="match status" value="1"/>
</dbReference>
<evidence type="ECO:0000256" key="1">
    <source>
        <dbReference type="PIRSR" id="PIRSR605301-1"/>
    </source>
</evidence>
<accession>A0AAN8Q585</accession>
<dbReference type="Gene3D" id="1.20.140.30">
    <property type="entry name" value="MOB kinase activator"/>
    <property type="match status" value="1"/>
</dbReference>
<protein>
    <submittedName>
        <fullName evidence="3">Uncharacterized protein</fullName>
    </submittedName>
</protein>
<evidence type="ECO:0000313" key="4">
    <source>
        <dbReference type="Proteomes" id="UP001347796"/>
    </source>
</evidence>
<dbReference type="Proteomes" id="UP001347796">
    <property type="component" value="Unassembled WGS sequence"/>
</dbReference>
<keyword evidence="1" id="KW-0479">Metal-binding</keyword>
<dbReference type="AlphaFoldDB" id="A0AAN8Q585"/>
<evidence type="ECO:0000313" key="3">
    <source>
        <dbReference type="EMBL" id="KAK6191840.1"/>
    </source>
</evidence>
<feature type="binding site" evidence="1">
    <location>
        <position position="86"/>
    </location>
    <ligand>
        <name>Zn(2+)</name>
        <dbReference type="ChEBI" id="CHEBI:29105"/>
    </ligand>
</feature>
<comment type="caution">
    <text evidence="3">The sequence shown here is derived from an EMBL/GenBank/DDBJ whole genome shotgun (WGS) entry which is preliminary data.</text>
</comment>
<keyword evidence="4" id="KW-1185">Reference proteome</keyword>
<sequence>MTTGIFFVLNFWKGKRKEKDSPTPPASDEQRQYLEEDCIKERITEADLFKLVCLPPSLDYNEWLATHTISFFDHVNLMYGVVSEYCTPETCPAMTAPGNVQYFWHDDKGKKYKYPASQYIDYVMSFIQKTITDETVFPTKFGEVFPSSFETIVKKIHKCLFHVLAHIFHAHYKEAIQLGIHGHINSLFTHFMVFNMNFELLEEKDTDIMQDLVQALIKSLQDHSNKLKQEIKEQNNKNSQDDNTENKENKENRSS</sequence>
<dbReference type="EMBL" id="JAZGQO010000002">
    <property type="protein sequence ID" value="KAK6191840.1"/>
    <property type="molecule type" value="Genomic_DNA"/>
</dbReference>
<proteinExistence type="predicted"/>
<gene>
    <name evidence="3" type="ORF">SNE40_003431</name>
</gene>
<dbReference type="InterPro" id="IPR005301">
    <property type="entry name" value="MOB_kinase_act_fam"/>
</dbReference>
<keyword evidence="1" id="KW-0862">Zinc</keyword>
<feature type="binding site" evidence="1">
    <location>
        <position position="91"/>
    </location>
    <ligand>
        <name>Zn(2+)</name>
        <dbReference type="ChEBI" id="CHEBI:29105"/>
    </ligand>
</feature>
<feature type="compositionally biased region" description="Basic and acidic residues" evidence="2">
    <location>
        <begin position="244"/>
        <end position="255"/>
    </location>
</feature>
<dbReference type="InterPro" id="IPR036703">
    <property type="entry name" value="MOB_kinase_act_sf"/>
</dbReference>
<dbReference type="PANTHER" id="PTHR22599">
    <property type="entry name" value="MPS ONE BINDER KINASE ACTIVATOR-LIKE MOB"/>
    <property type="match status" value="1"/>
</dbReference>
<feature type="region of interest" description="Disordered" evidence="2">
    <location>
        <begin position="227"/>
        <end position="255"/>
    </location>
</feature>